<dbReference type="PANTHER" id="PTHR43281:SF1">
    <property type="entry name" value="FARNESYL DIPHOSPHATE SYNTHASE"/>
    <property type="match status" value="1"/>
</dbReference>
<feature type="non-terminal residue" evidence="7">
    <location>
        <position position="1"/>
    </location>
</feature>
<keyword evidence="5" id="KW-0460">Magnesium</keyword>
<reference evidence="7" key="1">
    <citation type="journal article" date="2014" name="Front. Microbiol.">
        <title>High frequency of phylogenetically diverse reductive dehalogenase-homologous genes in deep subseafloor sedimentary metagenomes.</title>
        <authorList>
            <person name="Kawai M."/>
            <person name="Futagami T."/>
            <person name="Toyoda A."/>
            <person name="Takaki Y."/>
            <person name="Nishi S."/>
            <person name="Hori S."/>
            <person name="Arai W."/>
            <person name="Tsubouchi T."/>
            <person name="Morono Y."/>
            <person name="Uchiyama I."/>
            <person name="Ito T."/>
            <person name="Fujiyama A."/>
            <person name="Inagaki F."/>
            <person name="Takami H."/>
        </authorList>
    </citation>
    <scope>NUCLEOTIDE SEQUENCE</scope>
    <source>
        <strain evidence="7">Expedition CK06-06</strain>
    </source>
</reference>
<evidence type="ECO:0000256" key="2">
    <source>
        <dbReference type="ARBA" id="ARBA00006706"/>
    </source>
</evidence>
<dbReference type="FunFam" id="1.10.600.10:FF:000001">
    <property type="entry name" value="Geranylgeranyl diphosphate synthase"/>
    <property type="match status" value="1"/>
</dbReference>
<dbReference type="GO" id="GO:0004659">
    <property type="term" value="F:prenyltransferase activity"/>
    <property type="evidence" value="ECO:0007669"/>
    <property type="project" value="InterPro"/>
</dbReference>
<keyword evidence="3" id="KW-0808">Transferase</keyword>
<dbReference type="SFLD" id="SFLDS00005">
    <property type="entry name" value="Isoprenoid_Synthase_Type_I"/>
    <property type="match status" value="1"/>
</dbReference>
<name>X0WY33_9ZZZZ</name>
<dbReference type="PROSITE" id="PS00723">
    <property type="entry name" value="POLYPRENYL_SYNTHASE_1"/>
    <property type="match status" value="1"/>
</dbReference>
<dbReference type="PANTHER" id="PTHR43281">
    <property type="entry name" value="FARNESYL DIPHOSPHATE SYNTHASE"/>
    <property type="match status" value="1"/>
</dbReference>
<accession>X0WY33</accession>
<dbReference type="Gene3D" id="1.10.600.10">
    <property type="entry name" value="Farnesyl Diphosphate Synthase"/>
    <property type="match status" value="1"/>
</dbReference>
<dbReference type="Pfam" id="PF00348">
    <property type="entry name" value="polyprenyl_synt"/>
    <property type="match status" value="1"/>
</dbReference>
<evidence type="ECO:0000313" key="7">
    <source>
        <dbReference type="EMBL" id="GAG29348.1"/>
    </source>
</evidence>
<dbReference type="InterPro" id="IPR000092">
    <property type="entry name" value="Polyprenyl_synt"/>
</dbReference>
<dbReference type="PROSITE" id="PS00444">
    <property type="entry name" value="POLYPRENYL_SYNTHASE_2"/>
    <property type="match status" value="1"/>
</dbReference>
<comment type="similarity">
    <text evidence="2">Belongs to the FPP/GGPP synthase family.</text>
</comment>
<evidence type="ECO:0000256" key="5">
    <source>
        <dbReference type="ARBA" id="ARBA00022842"/>
    </source>
</evidence>
<dbReference type="EMBL" id="BARS01043769">
    <property type="protein sequence ID" value="GAG29348.1"/>
    <property type="molecule type" value="Genomic_DNA"/>
</dbReference>
<dbReference type="GO" id="GO:0046872">
    <property type="term" value="F:metal ion binding"/>
    <property type="evidence" value="ECO:0007669"/>
    <property type="project" value="UniProtKB-KW"/>
</dbReference>
<proteinExistence type="inferred from homology"/>
<dbReference type="AlphaFoldDB" id="X0WY33"/>
<organism evidence="7">
    <name type="scientific">marine sediment metagenome</name>
    <dbReference type="NCBI Taxonomy" id="412755"/>
    <lineage>
        <taxon>unclassified sequences</taxon>
        <taxon>metagenomes</taxon>
        <taxon>ecological metagenomes</taxon>
    </lineage>
</organism>
<keyword evidence="4" id="KW-0479">Metal-binding</keyword>
<dbReference type="CDD" id="cd00685">
    <property type="entry name" value="Trans_IPPS_HT"/>
    <property type="match status" value="1"/>
</dbReference>
<sequence length="216" mass="23344">LIHDDLPAMDNDDFRRGKPTNHKVFGEAVALLAGDGLLTLAFNLMARCGVEEKAEKTALLRVIDLIASAAGYKGMVGGQVVDISYEGKDPDPTVVDYIHTHKTGALIAASVTAGTILAGGSEEEVQSINRYGQQIGLAFQIADDILNIEGDRNVIGKGTGSDKVRGKITYPSVFGITESRNIQRKLVDHAIESLNSLDERAEPLRDLARYIINRKT</sequence>
<gene>
    <name evidence="7" type="ORF">S01H1_66215</name>
</gene>
<evidence type="ECO:0008006" key="8">
    <source>
        <dbReference type="Google" id="ProtNLM"/>
    </source>
</evidence>
<evidence type="ECO:0000256" key="1">
    <source>
        <dbReference type="ARBA" id="ARBA00001946"/>
    </source>
</evidence>
<evidence type="ECO:0000256" key="4">
    <source>
        <dbReference type="ARBA" id="ARBA00022723"/>
    </source>
</evidence>
<evidence type="ECO:0000256" key="6">
    <source>
        <dbReference type="ARBA" id="ARBA00023229"/>
    </source>
</evidence>
<comment type="caution">
    <text evidence="7">The sequence shown here is derived from an EMBL/GenBank/DDBJ whole genome shotgun (WGS) entry which is preliminary data.</text>
</comment>
<comment type="cofactor">
    <cofactor evidence="1">
        <name>Mg(2+)</name>
        <dbReference type="ChEBI" id="CHEBI:18420"/>
    </cofactor>
</comment>
<dbReference type="InterPro" id="IPR008949">
    <property type="entry name" value="Isoprenoid_synthase_dom_sf"/>
</dbReference>
<dbReference type="SUPFAM" id="SSF48576">
    <property type="entry name" value="Terpenoid synthases"/>
    <property type="match status" value="1"/>
</dbReference>
<keyword evidence="6" id="KW-0414">Isoprene biosynthesis</keyword>
<protein>
    <recommendedName>
        <fullName evidence="8">Polyprenyl synthetase</fullName>
    </recommendedName>
</protein>
<evidence type="ECO:0000256" key="3">
    <source>
        <dbReference type="ARBA" id="ARBA00022679"/>
    </source>
</evidence>
<dbReference type="GO" id="GO:0008299">
    <property type="term" value="P:isoprenoid biosynthetic process"/>
    <property type="evidence" value="ECO:0007669"/>
    <property type="project" value="UniProtKB-KW"/>
</dbReference>
<dbReference type="InterPro" id="IPR033749">
    <property type="entry name" value="Polyprenyl_synt_CS"/>
</dbReference>